<comment type="caution">
    <text evidence="7">The sequence shown here is derived from an EMBL/GenBank/DDBJ whole genome shotgun (WGS) entry which is preliminary data.</text>
</comment>
<reference evidence="7" key="1">
    <citation type="submission" date="2018-08" db="EMBL/GenBank/DDBJ databases">
        <title>A genome reference for cultivated species of the human gut microbiota.</title>
        <authorList>
            <person name="Zou Y."/>
            <person name="Xue W."/>
            <person name="Luo G."/>
        </authorList>
    </citation>
    <scope>NUCLEOTIDE SEQUENCE [LARGE SCALE GENOMIC DNA]</scope>
    <source>
        <strain evidence="7">TF05-5AC</strain>
    </source>
</reference>
<dbReference type="RefSeq" id="WP_117544551.1">
    <property type="nucleotide sequence ID" value="NZ_JBKUNB010000010.1"/>
</dbReference>
<evidence type="ECO:0000256" key="2">
    <source>
        <dbReference type="ARBA" id="ARBA00012662"/>
    </source>
</evidence>
<evidence type="ECO:0000313" key="8">
    <source>
        <dbReference type="Proteomes" id="UP000260812"/>
    </source>
</evidence>
<dbReference type="InterPro" id="IPR057739">
    <property type="entry name" value="Glyco_hydro_29_N"/>
</dbReference>
<feature type="domain" description="Glycoside hydrolase family 29 N-terminal" evidence="6">
    <location>
        <begin position="65"/>
        <end position="346"/>
    </location>
</feature>
<dbReference type="InterPro" id="IPR000933">
    <property type="entry name" value="Glyco_hydro_29"/>
</dbReference>
<evidence type="ECO:0000256" key="3">
    <source>
        <dbReference type="ARBA" id="ARBA00022729"/>
    </source>
</evidence>
<accession>A0A3E3I603</accession>
<name>A0A3E3I603_9FIRM</name>
<dbReference type="GeneID" id="97987389"/>
<dbReference type="EC" id="3.2.1.51" evidence="2"/>
<evidence type="ECO:0000313" key="7">
    <source>
        <dbReference type="EMBL" id="RGE61061.1"/>
    </source>
</evidence>
<evidence type="ECO:0000256" key="5">
    <source>
        <dbReference type="ARBA" id="ARBA00023295"/>
    </source>
</evidence>
<dbReference type="Gene3D" id="2.60.120.260">
    <property type="entry name" value="Galactose-binding domain-like"/>
    <property type="match status" value="1"/>
</dbReference>
<dbReference type="GO" id="GO:0006004">
    <property type="term" value="P:fucose metabolic process"/>
    <property type="evidence" value="ECO:0007669"/>
    <property type="project" value="TreeGrafter"/>
</dbReference>
<dbReference type="Pfam" id="PF01120">
    <property type="entry name" value="Alpha_L_fucos"/>
    <property type="match status" value="1"/>
</dbReference>
<keyword evidence="8" id="KW-1185">Reference proteome</keyword>
<dbReference type="Proteomes" id="UP000260812">
    <property type="component" value="Unassembled WGS sequence"/>
</dbReference>
<dbReference type="SMART" id="SM00812">
    <property type="entry name" value="Alpha_L_fucos"/>
    <property type="match status" value="1"/>
</dbReference>
<keyword evidence="3" id="KW-0732">Signal</keyword>
<dbReference type="AlphaFoldDB" id="A0A3E3I603"/>
<comment type="similarity">
    <text evidence="1">Belongs to the glycosyl hydrolase 29 family.</text>
</comment>
<dbReference type="GO" id="GO:0016139">
    <property type="term" value="P:glycoside catabolic process"/>
    <property type="evidence" value="ECO:0007669"/>
    <property type="project" value="TreeGrafter"/>
</dbReference>
<dbReference type="Gene3D" id="3.20.20.80">
    <property type="entry name" value="Glycosidases"/>
    <property type="match status" value="1"/>
</dbReference>
<dbReference type="InterPro" id="IPR017853">
    <property type="entry name" value="GH"/>
</dbReference>
<dbReference type="SUPFAM" id="SSF51445">
    <property type="entry name" value="(Trans)glycosidases"/>
    <property type="match status" value="1"/>
</dbReference>
<dbReference type="EMBL" id="QVLV01000006">
    <property type="protein sequence ID" value="RGE61061.1"/>
    <property type="molecule type" value="Genomic_DNA"/>
</dbReference>
<evidence type="ECO:0000256" key="1">
    <source>
        <dbReference type="ARBA" id="ARBA00007951"/>
    </source>
</evidence>
<dbReference type="GO" id="GO:0004560">
    <property type="term" value="F:alpha-L-fucosidase activity"/>
    <property type="evidence" value="ECO:0007669"/>
    <property type="project" value="InterPro"/>
</dbReference>
<organism evidence="7 8">
    <name type="scientific">Eisenbergiella massiliensis</name>
    <dbReference type="NCBI Taxonomy" id="1720294"/>
    <lineage>
        <taxon>Bacteria</taxon>
        <taxon>Bacillati</taxon>
        <taxon>Bacillota</taxon>
        <taxon>Clostridia</taxon>
        <taxon>Lachnospirales</taxon>
        <taxon>Lachnospiraceae</taxon>
        <taxon>Eisenbergiella</taxon>
    </lineage>
</organism>
<protein>
    <recommendedName>
        <fullName evidence="2">alpha-L-fucosidase</fullName>
        <ecNumber evidence="2">3.2.1.51</ecNumber>
    </recommendedName>
</protein>
<sequence>MDTGVDSEVKYIPDEQNATEAAVKRAAAIVPSARQVKWNCMEFYGFVHFGLYTFDPSREGKAGPEIFNPEKFDPYQWVRAFKAAGMKGLLLTCKHHEGFCLWPSEYTEFSVRNSPWKDGKGDIVKEVSEACHAEGLKFGVYLSPWDMHEKTYGTPEYDVFFKNQLTELCSNYGELFCVWFDGACRSKDKLQDYDWDGYYDIIRRLQPEACISICGPDVRWIGNEAGVSREEEWSVVPRVIMTTERNPGYWRQIDKVPNSTWMDIGSREFIQQYDELIWYPAEVDVSIRPSWGYMKGEAEKLHSLDTLINMYEKAVGGNANLLLNVPPNTEGLFDEADVARLREMGNEIKRIFSKSQLANASAAAGKGRDAGAVLNKDRGQFYEAASEELPAIEIHLIGEKEINLVTIKETIELGQHIEEFCLEIPVAGGFQEIYRAATVGYQRICRFPTVHTQVLRFRVLKARGKTSLTEIGIYYDDKHRNL</sequence>
<gene>
    <name evidence="7" type="ORF">DXC51_11010</name>
</gene>
<keyword evidence="5" id="KW-0326">Glycosidase</keyword>
<dbReference type="PANTHER" id="PTHR10030:SF37">
    <property type="entry name" value="ALPHA-L-FUCOSIDASE-RELATED"/>
    <property type="match status" value="1"/>
</dbReference>
<dbReference type="PANTHER" id="PTHR10030">
    <property type="entry name" value="ALPHA-L-FUCOSIDASE"/>
    <property type="match status" value="1"/>
</dbReference>
<evidence type="ECO:0000259" key="6">
    <source>
        <dbReference type="Pfam" id="PF01120"/>
    </source>
</evidence>
<dbReference type="GO" id="GO:0005764">
    <property type="term" value="C:lysosome"/>
    <property type="evidence" value="ECO:0007669"/>
    <property type="project" value="TreeGrafter"/>
</dbReference>
<keyword evidence="4" id="KW-0378">Hydrolase</keyword>
<evidence type="ECO:0000256" key="4">
    <source>
        <dbReference type="ARBA" id="ARBA00022801"/>
    </source>
</evidence>
<proteinExistence type="inferred from homology"/>